<proteinExistence type="predicted"/>
<dbReference type="Pfam" id="PF17678">
    <property type="entry name" value="Glyco_hydro_92N"/>
    <property type="match status" value="1"/>
</dbReference>
<dbReference type="InterPro" id="IPR014718">
    <property type="entry name" value="GH-type_carb-bd"/>
</dbReference>
<feature type="non-terminal residue" evidence="3">
    <location>
        <position position="186"/>
    </location>
</feature>
<evidence type="ECO:0000256" key="1">
    <source>
        <dbReference type="SAM" id="SignalP"/>
    </source>
</evidence>
<keyword evidence="1" id="KW-0732">Signal</keyword>
<protein>
    <submittedName>
        <fullName evidence="3">Alpha-mannosidase</fullName>
    </submittedName>
</protein>
<dbReference type="InterPro" id="IPR041371">
    <property type="entry name" value="GH92_N"/>
</dbReference>
<sequence length="186" mass="19583">MPSVVSPNRSGARSARTPFWRRTAAGLCLLGVTLSAPLAAQDPAQVNTFIGSKDDGNTYPGASAPFGLIQVSPIGAHYAGWRYDDPSIRGFGHSFLSGAGCWEQGGQVSILPVTGRIGPGGDFDTKDAKAFDQKRYAARYTHDGEVGQAGYYKVRLTDYGGIDAEASALTRAATERYTFAPGADTG</sequence>
<dbReference type="GO" id="GO:0006516">
    <property type="term" value="P:glycoprotein catabolic process"/>
    <property type="evidence" value="ECO:0007669"/>
    <property type="project" value="TreeGrafter"/>
</dbReference>
<feature type="domain" description="Glycosyl hydrolase family 92 N-terminal" evidence="2">
    <location>
        <begin position="46"/>
        <end position="182"/>
    </location>
</feature>
<accession>A0A2N3RED2</accession>
<dbReference type="AlphaFoldDB" id="A0A2N3RED2"/>
<dbReference type="GO" id="GO:0005829">
    <property type="term" value="C:cytosol"/>
    <property type="evidence" value="ECO:0007669"/>
    <property type="project" value="TreeGrafter"/>
</dbReference>
<feature type="chain" id="PRO_5014839930" evidence="1">
    <location>
        <begin position="41"/>
        <end position="186"/>
    </location>
</feature>
<dbReference type="PANTHER" id="PTHR12143">
    <property type="entry name" value="PEPTIDE N-GLYCANASE PNGASE -RELATED"/>
    <property type="match status" value="1"/>
</dbReference>
<gene>
    <name evidence="3" type="ORF">XpruCFBP8353_21395</name>
    <name evidence="4" type="ORF">XpruCFBP8354_21125</name>
</gene>
<evidence type="ECO:0000313" key="4">
    <source>
        <dbReference type="EMBL" id="PKV15132.1"/>
    </source>
</evidence>
<dbReference type="EMBL" id="PHKW01000013">
    <property type="protein sequence ID" value="PKV15132.1"/>
    <property type="molecule type" value="Genomic_DNA"/>
</dbReference>
<evidence type="ECO:0000313" key="5">
    <source>
        <dbReference type="Proteomes" id="UP000233720"/>
    </source>
</evidence>
<organism evidence="3 5">
    <name type="scientific">Xanthomonas prunicola</name>
    <dbReference type="NCBI Taxonomy" id="2053930"/>
    <lineage>
        <taxon>Bacteria</taxon>
        <taxon>Pseudomonadati</taxon>
        <taxon>Pseudomonadota</taxon>
        <taxon>Gammaproteobacteria</taxon>
        <taxon>Lysobacterales</taxon>
        <taxon>Lysobacteraceae</taxon>
        <taxon>Xanthomonas</taxon>
    </lineage>
</organism>
<dbReference type="EMBL" id="PHKV01000014">
    <property type="protein sequence ID" value="PKV10854.1"/>
    <property type="molecule type" value="Genomic_DNA"/>
</dbReference>
<evidence type="ECO:0000259" key="2">
    <source>
        <dbReference type="Pfam" id="PF17678"/>
    </source>
</evidence>
<dbReference type="GO" id="GO:0000224">
    <property type="term" value="F:peptide-N4-(N-acetyl-beta-glucosaminyl)asparagine amidase activity"/>
    <property type="evidence" value="ECO:0007669"/>
    <property type="project" value="TreeGrafter"/>
</dbReference>
<dbReference type="Gene3D" id="2.70.98.10">
    <property type="match status" value="1"/>
</dbReference>
<name>A0A2N3RED2_9XANT</name>
<evidence type="ECO:0000313" key="3">
    <source>
        <dbReference type="EMBL" id="PKV10854.1"/>
    </source>
</evidence>
<reference evidence="5 6" key="1">
    <citation type="submission" date="2017-11" db="EMBL/GenBank/DDBJ databases">
        <title>Xanthomonas prunicola sp. nov., a novel pathogen that affects nectarine (Prunus persica var. nectarine) trees.</title>
        <authorList>
            <person name="Lopez M."/>
            <person name="Lopez-Soriano P."/>
            <person name="Garita-Cambronero J."/>
            <person name="Beltran C."/>
            <person name="Taghouti G."/>
            <person name="Portier P."/>
            <person name="Cubero J."/>
            <person name="Fischer-Le Saux M."/>
            <person name="Marco-Noales E."/>
        </authorList>
    </citation>
    <scope>NUCLEOTIDE SEQUENCE [LARGE SCALE GENOMIC DNA]</scope>
    <source>
        <strain evidence="3 5">CFBP8353</strain>
        <strain evidence="4 6">CFBP8354</strain>
    </source>
</reference>
<dbReference type="GO" id="GO:0030246">
    <property type="term" value="F:carbohydrate binding"/>
    <property type="evidence" value="ECO:0007669"/>
    <property type="project" value="InterPro"/>
</dbReference>
<evidence type="ECO:0000313" key="6">
    <source>
        <dbReference type="Proteomes" id="UP000233748"/>
    </source>
</evidence>
<dbReference type="Proteomes" id="UP000233720">
    <property type="component" value="Unassembled WGS sequence"/>
</dbReference>
<dbReference type="InterPro" id="IPR050883">
    <property type="entry name" value="PNGase"/>
</dbReference>
<comment type="caution">
    <text evidence="3">The sequence shown here is derived from an EMBL/GenBank/DDBJ whole genome shotgun (WGS) entry which is preliminary data.</text>
</comment>
<dbReference type="PANTHER" id="PTHR12143:SF39">
    <property type="entry name" value="SECRETED PROTEIN"/>
    <property type="match status" value="1"/>
</dbReference>
<dbReference type="Proteomes" id="UP000233748">
    <property type="component" value="Unassembled WGS sequence"/>
</dbReference>
<keyword evidence="6" id="KW-1185">Reference proteome</keyword>
<feature type="signal peptide" evidence="1">
    <location>
        <begin position="1"/>
        <end position="40"/>
    </location>
</feature>